<reference evidence="1 2" key="1">
    <citation type="journal article" date="2012" name="J. Bacteriol.">
        <title>Genome Sequence of Fibrella aestuarina BUZ 2T, a Filamentous Marine Bacterium.</title>
        <authorList>
            <person name="Filippini M."/>
            <person name="Qi W."/>
            <person name="Blom J."/>
            <person name="Goesmann A."/>
            <person name="Smits T.H."/>
            <person name="Bagheri H.C."/>
        </authorList>
    </citation>
    <scope>NUCLEOTIDE SEQUENCE [LARGE SCALE GENOMIC DNA]</scope>
    <source>
        <strain evidence="2">BUZ 2T</strain>
    </source>
</reference>
<name>I0K2K7_9BACT</name>
<evidence type="ECO:0000313" key="2">
    <source>
        <dbReference type="Proteomes" id="UP000011058"/>
    </source>
</evidence>
<organism evidence="1 2">
    <name type="scientific">Fibrella aestuarina BUZ 2</name>
    <dbReference type="NCBI Taxonomy" id="1166018"/>
    <lineage>
        <taxon>Bacteria</taxon>
        <taxon>Pseudomonadati</taxon>
        <taxon>Bacteroidota</taxon>
        <taxon>Cytophagia</taxon>
        <taxon>Cytophagales</taxon>
        <taxon>Spirosomataceae</taxon>
        <taxon>Fibrella</taxon>
    </lineage>
</organism>
<dbReference type="AlphaFoldDB" id="I0K2K7"/>
<dbReference type="HOGENOM" id="CLU_3343908_0_0_10"/>
<accession>I0K2K7</accession>
<evidence type="ECO:0000313" key="1">
    <source>
        <dbReference type="EMBL" id="CCG98360.1"/>
    </source>
</evidence>
<dbReference type="Proteomes" id="UP000011058">
    <property type="component" value="Chromosome"/>
</dbReference>
<gene>
    <name evidence="1" type="ORF">FAES_0347</name>
</gene>
<dbReference type="KEGG" id="fae:FAES_0347"/>
<keyword evidence="2" id="KW-1185">Reference proteome</keyword>
<proteinExistence type="predicted"/>
<dbReference type="STRING" id="1166018.FAES_0347"/>
<protein>
    <submittedName>
        <fullName evidence="1">Uncharacterized protein</fullName>
    </submittedName>
</protein>
<dbReference type="EMBL" id="HE796683">
    <property type="protein sequence ID" value="CCG98360.1"/>
    <property type="molecule type" value="Genomic_DNA"/>
</dbReference>
<sequence length="37" mass="4078">MLAKQKGFTYKVHKAFNLPVERATNGGLLAKLARFTG</sequence>